<evidence type="ECO:0000259" key="1">
    <source>
        <dbReference type="SMART" id="SM00901"/>
    </source>
</evidence>
<keyword evidence="3" id="KW-1185">Reference proteome</keyword>
<dbReference type="AlphaFoldDB" id="A0A5B7YE49"/>
<dbReference type="KEGG" id="salk:FBQ74_11040"/>
<gene>
    <name evidence="2" type="ORF">FBQ74_11040</name>
</gene>
<organism evidence="2 3">
    <name type="scientific">Salinimonas iocasae</name>
    <dbReference type="NCBI Taxonomy" id="2572577"/>
    <lineage>
        <taxon>Bacteria</taxon>
        <taxon>Pseudomonadati</taxon>
        <taxon>Pseudomonadota</taxon>
        <taxon>Gammaproteobacteria</taxon>
        <taxon>Alteromonadales</taxon>
        <taxon>Alteromonadaceae</taxon>
        <taxon>Alteromonas/Salinimonas group</taxon>
        <taxon>Salinimonas</taxon>
    </lineage>
</organism>
<name>A0A5B7YE49_9ALTE</name>
<sequence length="271" mass="31006">MQFEQRHGYIQNTRPLTSLSDFVESVALIARKLDCDPRALWFRGVESSMYRLTPVIMRSTQWRDNIAADREGVIFEDFVRRVKHFQPEEACGNRAFCWYTMADRFGIPTRLLHWSTSPLIALYFAIWQLDVTTPTVWVLNPHALNKVTLGHNDVFKMDGEDLCDSHQQVHDDYAFGSANLPDFPIAVANCYTDATINAHRTRYTVSGKRKFGLEDVAKDTEKPILMKIRFGRSEEFIHQLKSQLSQLGASPQDITPGIEGIGRAINFEHGL</sequence>
<dbReference type="EMBL" id="CP039852">
    <property type="protein sequence ID" value="QCZ93982.1"/>
    <property type="molecule type" value="Genomic_DNA"/>
</dbReference>
<dbReference type="SMART" id="SM00901">
    <property type="entry name" value="FRG"/>
    <property type="match status" value="1"/>
</dbReference>
<proteinExistence type="predicted"/>
<evidence type="ECO:0000313" key="3">
    <source>
        <dbReference type="Proteomes" id="UP000304912"/>
    </source>
</evidence>
<accession>A0A5B7YE49</accession>
<dbReference type="RefSeq" id="WP_139756724.1">
    <property type="nucleotide sequence ID" value="NZ_CP039852.1"/>
</dbReference>
<dbReference type="Pfam" id="PF08867">
    <property type="entry name" value="FRG"/>
    <property type="match status" value="1"/>
</dbReference>
<protein>
    <submittedName>
        <fullName evidence="2">FRG domain-containing protein</fullName>
    </submittedName>
</protein>
<dbReference type="InterPro" id="IPR014966">
    <property type="entry name" value="FRG-dom"/>
</dbReference>
<feature type="domain" description="FRG" evidence="1">
    <location>
        <begin position="36"/>
        <end position="127"/>
    </location>
</feature>
<reference evidence="2 3" key="1">
    <citation type="submission" date="2019-04" db="EMBL/GenBank/DDBJ databases">
        <title>Salinimonas iocasae sp. nov., a halophilic bacterium isolated from the outer tube casing of tubeworms in Okinawa Trough.</title>
        <authorList>
            <person name="Zhang H."/>
            <person name="Wang H."/>
            <person name="Li C."/>
        </authorList>
    </citation>
    <scope>NUCLEOTIDE SEQUENCE [LARGE SCALE GENOMIC DNA]</scope>
    <source>
        <strain evidence="2 3">KX18D6</strain>
    </source>
</reference>
<dbReference type="Proteomes" id="UP000304912">
    <property type="component" value="Chromosome"/>
</dbReference>
<evidence type="ECO:0000313" key="2">
    <source>
        <dbReference type="EMBL" id="QCZ93982.1"/>
    </source>
</evidence>
<dbReference type="OrthoDB" id="9816036at2"/>